<proteinExistence type="predicted"/>
<evidence type="ECO:0000313" key="2">
    <source>
        <dbReference type="Proteomes" id="UP000821845"/>
    </source>
</evidence>
<evidence type="ECO:0000313" key="1">
    <source>
        <dbReference type="EMBL" id="KAH6925437.1"/>
    </source>
</evidence>
<accession>A0ACB7RUF0</accession>
<organism evidence="1 2">
    <name type="scientific">Hyalomma asiaticum</name>
    <name type="common">Tick</name>
    <dbReference type="NCBI Taxonomy" id="266040"/>
    <lineage>
        <taxon>Eukaryota</taxon>
        <taxon>Metazoa</taxon>
        <taxon>Ecdysozoa</taxon>
        <taxon>Arthropoda</taxon>
        <taxon>Chelicerata</taxon>
        <taxon>Arachnida</taxon>
        <taxon>Acari</taxon>
        <taxon>Parasitiformes</taxon>
        <taxon>Ixodida</taxon>
        <taxon>Ixodoidea</taxon>
        <taxon>Ixodidae</taxon>
        <taxon>Hyalomminae</taxon>
        <taxon>Hyalomma</taxon>
    </lineage>
</organism>
<reference evidence="1" key="1">
    <citation type="submission" date="2020-05" db="EMBL/GenBank/DDBJ databases">
        <title>Large-scale comparative analyses of tick genomes elucidate their genetic diversity and vector capacities.</title>
        <authorList>
            <person name="Jia N."/>
            <person name="Wang J."/>
            <person name="Shi W."/>
            <person name="Du L."/>
            <person name="Sun Y."/>
            <person name="Zhan W."/>
            <person name="Jiang J."/>
            <person name="Wang Q."/>
            <person name="Zhang B."/>
            <person name="Ji P."/>
            <person name="Sakyi L.B."/>
            <person name="Cui X."/>
            <person name="Yuan T."/>
            <person name="Jiang B."/>
            <person name="Yang W."/>
            <person name="Lam T.T.-Y."/>
            <person name="Chang Q."/>
            <person name="Ding S."/>
            <person name="Wang X."/>
            <person name="Zhu J."/>
            <person name="Ruan X."/>
            <person name="Zhao L."/>
            <person name="Wei J."/>
            <person name="Que T."/>
            <person name="Du C."/>
            <person name="Cheng J."/>
            <person name="Dai P."/>
            <person name="Han X."/>
            <person name="Huang E."/>
            <person name="Gao Y."/>
            <person name="Liu J."/>
            <person name="Shao H."/>
            <person name="Ye R."/>
            <person name="Li L."/>
            <person name="Wei W."/>
            <person name="Wang X."/>
            <person name="Wang C."/>
            <person name="Yang T."/>
            <person name="Huo Q."/>
            <person name="Li W."/>
            <person name="Guo W."/>
            <person name="Chen H."/>
            <person name="Zhou L."/>
            <person name="Ni X."/>
            <person name="Tian J."/>
            <person name="Zhou Y."/>
            <person name="Sheng Y."/>
            <person name="Liu T."/>
            <person name="Pan Y."/>
            <person name="Xia L."/>
            <person name="Li J."/>
            <person name="Zhao F."/>
            <person name="Cao W."/>
        </authorList>
    </citation>
    <scope>NUCLEOTIDE SEQUENCE</scope>
    <source>
        <strain evidence="1">Hyas-2018</strain>
    </source>
</reference>
<sequence length="578" mass="63899">MGGNSSSSTPSVSGTEEMETHHSEPQKTSSLVIVLVVAAALAVLAVILVGLVLRSATTSEVKNDDKSYVTGLQGFCCKDEAAQVASALNSSGDVCEDFYGYVCSRQEEPSTNYMSPMFHIFMKWRLVQMLRLSSRRSDAGALMAALRSGLAAKQAPLGLSPVAVVNMTSAIATWAKGVLLATDLTRFVRFFAEASLRYGLPSVVSFIPSSPASDGSPSTLSLVRNDECDTVLASRIWTAAAALQAFNKIWSTTVEVEHVVNFGRALSKLRNENNAENVTMPSCEELAVCELEEEFKAEAISTQKADEYVRDFFAHVVDNVAARAVASSTPGLFSSRDKKKVIRYLKEMKVMLPKEIVATDLRVPKFNASHSFAENLLLARSYSFDLRKARVAARIPSVHHLSRPEVVRRDSVVFVPSNLYMLLKINASAIRTVNIPAIGVGMAMEVWSFLLQMTTWSQETLVNIEARRKCFRGTQQANRNEDNDRSWFKVFSLSLAFASVIDPQRQQGWSNSHTVGRVTLTEGQLSYLMWVYNHCDSFLRFLPEKEINLAIRNSPTFADAFECRDGNIPVRHTTCLQL</sequence>
<comment type="caution">
    <text evidence="1">The sequence shown here is derived from an EMBL/GenBank/DDBJ whole genome shotgun (WGS) entry which is preliminary data.</text>
</comment>
<name>A0ACB7RUF0_HYAAI</name>
<keyword evidence="2" id="KW-1185">Reference proteome</keyword>
<dbReference type="Proteomes" id="UP000821845">
    <property type="component" value="Chromosome 7"/>
</dbReference>
<protein>
    <submittedName>
        <fullName evidence="1">Uncharacterized protein</fullName>
    </submittedName>
</protein>
<dbReference type="EMBL" id="CM023487">
    <property type="protein sequence ID" value="KAH6925437.1"/>
    <property type="molecule type" value="Genomic_DNA"/>
</dbReference>
<gene>
    <name evidence="1" type="ORF">HPB50_005614</name>
</gene>